<dbReference type="PATRIC" id="fig|2041.4.peg.2105"/>
<dbReference type="AlphaFoldDB" id="A0A0U4CQW6"/>
<dbReference type="KEGG" id="aer:AERYTH_10065"/>
<dbReference type="GO" id="GO:0016020">
    <property type="term" value="C:membrane"/>
    <property type="evidence" value="ECO:0007669"/>
    <property type="project" value="InterPro"/>
</dbReference>
<reference evidence="2 3" key="1">
    <citation type="journal article" date="1991" name="Int. J. Syst. Bacteriol.">
        <title>Description of the erythromycin-producing bacterium Arthrobacter sp. strain NRRL B-3381 as Aeromicrobium erythreum gen. nov., sp. nov.</title>
        <authorList>
            <person name="Miller E.S."/>
            <person name="Woese C.R."/>
            <person name="Brenner S."/>
        </authorList>
    </citation>
    <scope>NUCLEOTIDE SEQUENCE [LARGE SCALE GENOMIC DNA]</scope>
    <source>
        <strain evidence="2 3">AR18</strain>
    </source>
</reference>
<evidence type="ECO:0000313" key="3">
    <source>
        <dbReference type="Proteomes" id="UP000067689"/>
    </source>
</evidence>
<proteinExistence type="predicted"/>
<dbReference type="OrthoDB" id="5188485at2"/>
<keyword evidence="1" id="KW-1133">Transmembrane helix</keyword>
<feature type="transmembrane region" description="Helical" evidence="1">
    <location>
        <begin position="185"/>
        <end position="203"/>
    </location>
</feature>
<dbReference type="NCBIfam" id="TIGR03082">
    <property type="entry name" value="Gneg_AbrB_dup"/>
    <property type="match status" value="2"/>
</dbReference>
<feature type="transmembrane region" description="Helical" evidence="1">
    <location>
        <begin position="264"/>
        <end position="286"/>
    </location>
</feature>
<keyword evidence="1" id="KW-0472">Membrane</keyword>
<dbReference type="STRING" id="2041.AERYTH_10065"/>
<dbReference type="Pfam" id="PF05145">
    <property type="entry name" value="AbrB"/>
    <property type="match status" value="1"/>
</dbReference>
<sequence length="345" mass="35077">MRAWLRLGILVVVASTALELAQVPSALLFGGLLGALVYALLAPGRLAPRPLDAPRWVSLTGQGVVGTIVGASVDWGTFTSLGWSWPVVVAASASTIVVSVLAGQLLRLHRGVTPVTAAFASIAGGASGMTALSRDLGADDRVVTVLQYLRVLVVLFSLPLVVGLVFHERGGAASGGFVLGSGRDLLYCALAVGSGLLLGRVAHLPSPAILGPVVTAAALHAVPGFTDAVVPTWVEGLGYLAIGVQVGLRFTLESLRSIARMLPTAAVSIALTMVTCAGLGLALAAATGTSRLDAYLATTPGGLYAVLATSTSTGGNVTFVTAVQLLRLLLVLLLAPALARLLRRG</sequence>
<dbReference type="PANTHER" id="PTHR38457:SF1">
    <property type="entry name" value="REGULATOR ABRB-RELATED"/>
    <property type="match status" value="1"/>
</dbReference>
<feature type="transmembrane region" description="Helical" evidence="1">
    <location>
        <begin position="27"/>
        <end position="44"/>
    </location>
</feature>
<organism evidence="2 3">
    <name type="scientific">Aeromicrobium erythreum</name>
    <dbReference type="NCBI Taxonomy" id="2041"/>
    <lineage>
        <taxon>Bacteria</taxon>
        <taxon>Bacillati</taxon>
        <taxon>Actinomycetota</taxon>
        <taxon>Actinomycetes</taxon>
        <taxon>Propionibacteriales</taxon>
        <taxon>Nocardioidaceae</taxon>
        <taxon>Aeromicrobium</taxon>
    </lineage>
</organism>
<protein>
    <recommendedName>
        <fullName evidence="4">AbrB family transcriptional regulator</fullName>
    </recommendedName>
</protein>
<dbReference type="RefSeq" id="WP_067858026.1">
    <property type="nucleotide sequence ID" value="NZ_CP011502.1"/>
</dbReference>
<dbReference type="Proteomes" id="UP000067689">
    <property type="component" value="Chromosome"/>
</dbReference>
<name>A0A0U4CQW6_9ACTN</name>
<dbReference type="InterPro" id="IPR007820">
    <property type="entry name" value="AbrB_fam"/>
</dbReference>
<feature type="transmembrane region" description="Helical" evidence="1">
    <location>
        <begin position="317"/>
        <end position="339"/>
    </location>
</feature>
<evidence type="ECO:0000313" key="2">
    <source>
        <dbReference type="EMBL" id="ALX05020.1"/>
    </source>
</evidence>
<keyword evidence="3" id="KW-1185">Reference proteome</keyword>
<keyword evidence="1" id="KW-0812">Transmembrane</keyword>
<dbReference type="EMBL" id="CP011502">
    <property type="protein sequence ID" value="ALX05020.1"/>
    <property type="molecule type" value="Genomic_DNA"/>
</dbReference>
<dbReference type="InterPro" id="IPR017516">
    <property type="entry name" value="AbrB_dup"/>
</dbReference>
<feature type="transmembrane region" description="Helical" evidence="1">
    <location>
        <begin position="115"/>
        <end position="133"/>
    </location>
</feature>
<evidence type="ECO:0008006" key="4">
    <source>
        <dbReference type="Google" id="ProtNLM"/>
    </source>
</evidence>
<gene>
    <name evidence="2" type="ORF">AERYTH_10065</name>
</gene>
<feature type="transmembrane region" description="Helical" evidence="1">
    <location>
        <begin position="233"/>
        <end position="252"/>
    </location>
</feature>
<evidence type="ECO:0000256" key="1">
    <source>
        <dbReference type="SAM" id="Phobius"/>
    </source>
</evidence>
<accession>A0A0U4CQW6</accession>
<feature type="transmembrane region" description="Helical" evidence="1">
    <location>
        <begin position="83"/>
        <end position="103"/>
    </location>
</feature>
<dbReference type="PANTHER" id="PTHR38457">
    <property type="entry name" value="REGULATOR ABRB-RELATED"/>
    <property type="match status" value="1"/>
</dbReference>
<dbReference type="GO" id="GO:0010468">
    <property type="term" value="P:regulation of gene expression"/>
    <property type="evidence" value="ECO:0007669"/>
    <property type="project" value="InterPro"/>
</dbReference>
<dbReference type="PIRSF" id="PIRSF038991">
    <property type="entry name" value="Protein_AbrB"/>
    <property type="match status" value="1"/>
</dbReference>
<feature type="transmembrane region" description="Helical" evidence="1">
    <location>
        <begin position="145"/>
        <end position="165"/>
    </location>
</feature>